<name>K4JNU2_9CAUD</name>
<dbReference type="OrthoDB" id="33833at10239"/>
<dbReference type="KEGG" id="vg:13995975"/>
<dbReference type="EMBL" id="JX100814">
    <property type="protein sequence ID" value="AFU86676.1"/>
    <property type="molecule type" value="Genomic_DNA"/>
</dbReference>
<keyword evidence="2" id="KW-1185">Reference proteome</keyword>
<protein>
    <submittedName>
        <fullName evidence="1">Uncharacterized protein</fullName>
    </submittedName>
</protein>
<accession>K4JNU2</accession>
<reference evidence="1 2" key="1">
    <citation type="journal article" date="2012" name="BMC Genomics">
        <title>The Caulobacter crescentus phage phiCbK: genomics of a canonical phage.</title>
        <authorList>
            <person name="Gill J.J."/>
            <person name="Berry J.D."/>
            <person name="Russell W.K."/>
            <person name="Lessor L."/>
            <person name="Escobar Garcia D.A."/>
            <person name="Hernandez D."/>
            <person name="Kane A."/>
            <person name="Keene J."/>
            <person name="Maddox M."/>
            <person name="Martin R."/>
            <person name="Mohan S."/>
            <person name="Thorn A.M."/>
            <person name="Russell D.H."/>
            <person name="Young R."/>
        </authorList>
    </citation>
    <scope>NUCLEOTIDE SEQUENCE [LARGE SCALE GENOMIC DNA]</scope>
</reference>
<organism evidence="1 2">
    <name type="scientific">Caulobacter phage CcrRogue</name>
    <dbReference type="NCBI Taxonomy" id="2927986"/>
    <lineage>
        <taxon>Viruses</taxon>
        <taxon>Duplodnaviria</taxon>
        <taxon>Heunggongvirae</taxon>
        <taxon>Uroviricota</taxon>
        <taxon>Caudoviricetes</taxon>
        <taxon>Jeanschmidtviridae</taxon>
        <taxon>Poindextervirus</taxon>
        <taxon>Poindextervirus rogue</taxon>
    </lineage>
</organism>
<gene>
    <name evidence="1" type="ORF">CcrRogue_gp194</name>
</gene>
<proteinExistence type="predicted"/>
<evidence type="ECO:0000313" key="2">
    <source>
        <dbReference type="Proteomes" id="UP000000461"/>
    </source>
</evidence>
<sequence>MEAAPMKPTPEIAAAIKLLRKAGYEVEPPPPPPPEEVKVKLKAVRDPNLTPAQVAACFRMTGFSADAENYPHTEEAFLWLCRFNGARPEQVPWTWRYASSAGMRAYIQRLAEAEHGEDR</sequence>
<dbReference type="Proteomes" id="UP000000461">
    <property type="component" value="Segment"/>
</dbReference>
<evidence type="ECO:0000313" key="1">
    <source>
        <dbReference type="EMBL" id="AFU86676.1"/>
    </source>
</evidence>